<evidence type="ECO:0000313" key="4">
    <source>
        <dbReference type="Proteomes" id="UP000325517"/>
    </source>
</evidence>
<dbReference type="InterPro" id="IPR052258">
    <property type="entry name" value="Diverse_Func_Domain-Protein"/>
</dbReference>
<protein>
    <submittedName>
        <fullName evidence="3">Uncharacterized protein</fullName>
    </submittedName>
</protein>
<dbReference type="OrthoDB" id="2380672at2"/>
<feature type="compositionally biased region" description="Polar residues" evidence="1">
    <location>
        <begin position="288"/>
        <end position="308"/>
    </location>
</feature>
<dbReference type="AlphaFoldDB" id="A0A5J6SKX8"/>
<dbReference type="RefSeq" id="WP_151699247.1">
    <property type="nucleotide sequence ID" value="NZ_CP031223.1"/>
</dbReference>
<reference evidence="3 4" key="1">
    <citation type="submission" date="2018-07" db="EMBL/GenBank/DDBJ databases">
        <title>Complete genome sequence of Psychrobacillus sp. PB01, isolated from iceberg, and comparative genome analysis of Psychrobacillus strains.</title>
        <authorList>
            <person name="Lee P.C."/>
        </authorList>
    </citation>
    <scope>NUCLEOTIDE SEQUENCE [LARGE SCALE GENOMIC DNA]</scope>
    <source>
        <strain evidence="3 4">PB01</strain>
    </source>
</reference>
<name>A0A5J6SKX8_9BACI</name>
<sequence length="459" mass="50090">MSSPHKLIRFVQKARLKLAIEHYIRLLQAALFVGFSSAAAILLISRLFVFPYYIRTAVIVGVIVLVAVFLYAFWIRPSKEYALQKLDSFFSDNIFVTALSFLPEKSALAKGLLEKTELESKEAFRKFKQREKHYLQPKLILGCVLAFTVVLVLSAFPAATQLEAKDIEKEHQIVDEMKKEIEQQEKKQLAKSIKKDLKELKEKLKEVDTAEEALREVVKKQKELALKEQKLEKKKELSEQEGSTDSSLTAEEQKELASLEDVNNTLAKSASSIQTALSKMGKSFPFTASQIAQGNPISTNNDKSNSGKSEAGKEEEADSGESKGNGEKGQSQGKSHGQGQGQSQGKGQGQGEGQGQGQGAGTGTGTGTGTGSGGRDLLSIPSRIGGTGETTVDGGKLGDGEAASQQPGEVPVTRGSAKPYEEVVNEYSESYLKSSERMQLPTDLQRLVQNYFSSVENRE</sequence>
<dbReference type="KEGG" id="psyo:PB01_05405"/>
<evidence type="ECO:0000256" key="1">
    <source>
        <dbReference type="SAM" id="MobiDB-lite"/>
    </source>
</evidence>
<feature type="compositionally biased region" description="Basic and acidic residues" evidence="1">
    <location>
        <begin position="310"/>
        <end position="326"/>
    </location>
</feature>
<organism evidence="3 4">
    <name type="scientific">Psychrobacillus glaciei</name>
    <dbReference type="NCBI Taxonomy" id="2283160"/>
    <lineage>
        <taxon>Bacteria</taxon>
        <taxon>Bacillati</taxon>
        <taxon>Bacillota</taxon>
        <taxon>Bacilli</taxon>
        <taxon>Bacillales</taxon>
        <taxon>Bacillaceae</taxon>
        <taxon>Psychrobacillus</taxon>
    </lineage>
</organism>
<feature type="transmembrane region" description="Helical" evidence="2">
    <location>
        <begin position="23"/>
        <end position="44"/>
    </location>
</feature>
<feature type="transmembrane region" description="Helical" evidence="2">
    <location>
        <begin position="139"/>
        <end position="159"/>
    </location>
</feature>
<feature type="transmembrane region" description="Helical" evidence="2">
    <location>
        <begin position="50"/>
        <end position="75"/>
    </location>
</feature>
<gene>
    <name evidence="3" type="ORF">PB01_05405</name>
</gene>
<keyword evidence="2" id="KW-0812">Transmembrane</keyword>
<keyword evidence="2" id="KW-0472">Membrane</keyword>
<keyword evidence="2" id="KW-1133">Transmembrane helix</keyword>
<feature type="region of interest" description="Disordered" evidence="1">
    <location>
        <begin position="231"/>
        <end position="256"/>
    </location>
</feature>
<feature type="compositionally biased region" description="Gly residues" evidence="1">
    <location>
        <begin position="336"/>
        <end position="374"/>
    </location>
</feature>
<dbReference type="EMBL" id="CP031223">
    <property type="protein sequence ID" value="QFF98302.1"/>
    <property type="molecule type" value="Genomic_DNA"/>
</dbReference>
<feature type="region of interest" description="Disordered" evidence="1">
    <location>
        <begin position="288"/>
        <end position="419"/>
    </location>
</feature>
<dbReference type="PANTHER" id="PTHR37612">
    <property type="entry name" value="FIBROIN HEAVY CHAIN FIB-H LIKE PROTEIN"/>
    <property type="match status" value="1"/>
</dbReference>
<evidence type="ECO:0000256" key="2">
    <source>
        <dbReference type="SAM" id="Phobius"/>
    </source>
</evidence>
<keyword evidence="4" id="KW-1185">Reference proteome</keyword>
<evidence type="ECO:0000313" key="3">
    <source>
        <dbReference type="EMBL" id="QFF98302.1"/>
    </source>
</evidence>
<dbReference type="PANTHER" id="PTHR37612:SF20">
    <property type="entry name" value="PER-HEXAMER REPEAT PROTEIN 5-RELATED"/>
    <property type="match status" value="1"/>
</dbReference>
<accession>A0A5J6SKX8</accession>
<proteinExistence type="predicted"/>
<dbReference type="Proteomes" id="UP000325517">
    <property type="component" value="Chromosome"/>
</dbReference>